<dbReference type="Gene3D" id="3.90.1150.10">
    <property type="entry name" value="Aspartate Aminotransferase, domain 1"/>
    <property type="match status" value="1"/>
</dbReference>
<name>A0A7R8W3W5_9CRUS</name>
<keyword evidence="10 12" id="KW-0663">Pyridoxal phosphate</keyword>
<evidence type="ECO:0000256" key="6">
    <source>
        <dbReference type="ARBA" id="ARBA00015959"/>
    </source>
</evidence>
<dbReference type="GO" id="GO:0006572">
    <property type="term" value="P:L-tyrosine catabolic process"/>
    <property type="evidence" value="ECO:0007669"/>
    <property type="project" value="UniProtKB-KW"/>
</dbReference>
<dbReference type="Gene3D" id="3.40.640.10">
    <property type="entry name" value="Type I PLP-dependent aspartate aminotransferase-like (Major domain)"/>
    <property type="match status" value="1"/>
</dbReference>
<dbReference type="SUPFAM" id="SSF53383">
    <property type="entry name" value="PLP-dependent transferases"/>
    <property type="match status" value="1"/>
</dbReference>
<proteinExistence type="inferred from homology"/>
<dbReference type="InterPro" id="IPR015421">
    <property type="entry name" value="PyrdxlP-dep_Trfase_major"/>
</dbReference>
<evidence type="ECO:0000256" key="10">
    <source>
        <dbReference type="ARBA" id="ARBA00022898"/>
    </source>
</evidence>
<dbReference type="NCBIfam" id="TIGR01265">
    <property type="entry name" value="tyr_nico_aTase"/>
    <property type="match status" value="1"/>
</dbReference>
<dbReference type="PIRSF" id="PIRSF000517">
    <property type="entry name" value="Tyr_transaminase"/>
    <property type="match status" value="1"/>
</dbReference>
<evidence type="ECO:0000256" key="2">
    <source>
        <dbReference type="ARBA" id="ARBA00005203"/>
    </source>
</evidence>
<evidence type="ECO:0000256" key="3">
    <source>
        <dbReference type="ARBA" id="ARBA00007441"/>
    </source>
</evidence>
<dbReference type="UniPathway" id="UPA00139">
    <property type="reaction ID" value="UER00338"/>
</dbReference>
<dbReference type="InterPro" id="IPR015422">
    <property type="entry name" value="PyrdxlP-dep_Trfase_small"/>
</dbReference>
<keyword evidence="9" id="KW-0828">Tyrosine catabolism</keyword>
<comment type="subunit">
    <text evidence="4 12">Homodimer.</text>
</comment>
<comment type="function">
    <text evidence="12">Transaminase involved in tyrosine breakdown. Converts tyrosine to p-hydroxyphenylpyruvate.</text>
</comment>
<dbReference type="PANTHER" id="PTHR45744:SF2">
    <property type="entry name" value="TYROSINE AMINOTRANSFERASE"/>
    <property type="match status" value="1"/>
</dbReference>
<dbReference type="GO" id="GO:0006559">
    <property type="term" value="P:L-phenylalanine catabolic process"/>
    <property type="evidence" value="ECO:0007669"/>
    <property type="project" value="UniProtKB-UniRule"/>
</dbReference>
<dbReference type="InterPro" id="IPR005957">
    <property type="entry name" value="Tyrosine_aminoTrfase"/>
</dbReference>
<reference evidence="15" key="1">
    <citation type="submission" date="2020-11" db="EMBL/GenBank/DDBJ databases">
        <authorList>
            <person name="Tran Van P."/>
        </authorList>
    </citation>
    <scope>NUCLEOTIDE SEQUENCE</scope>
</reference>
<keyword evidence="8" id="KW-0808">Transferase</keyword>
<dbReference type="EMBL" id="OB660041">
    <property type="protein sequence ID" value="CAD7222277.1"/>
    <property type="molecule type" value="Genomic_DNA"/>
</dbReference>
<dbReference type="NCBIfam" id="TIGR01264">
    <property type="entry name" value="tyr_amTase_E"/>
    <property type="match status" value="1"/>
</dbReference>
<evidence type="ECO:0000256" key="4">
    <source>
        <dbReference type="ARBA" id="ARBA00011738"/>
    </source>
</evidence>
<gene>
    <name evidence="15" type="ORF">CTOB1V02_LOCUS289</name>
</gene>
<evidence type="ECO:0000256" key="9">
    <source>
        <dbReference type="ARBA" id="ARBA00022878"/>
    </source>
</evidence>
<evidence type="ECO:0000256" key="13">
    <source>
        <dbReference type="PIRSR" id="PIRSR000517-1"/>
    </source>
</evidence>
<evidence type="ECO:0000256" key="8">
    <source>
        <dbReference type="ARBA" id="ARBA00022679"/>
    </source>
</evidence>
<dbReference type="AlphaFoldDB" id="A0A7R8W3W5"/>
<dbReference type="InterPro" id="IPR004839">
    <property type="entry name" value="Aminotransferase_I/II_large"/>
</dbReference>
<dbReference type="FunFam" id="3.40.640.10:FF:000048">
    <property type="entry name" value="tyrosine aminotransferase"/>
    <property type="match status" value="1"/>
</dbReference>
<protein>
    <recommendedName>
        <fullName evidence="6 12">Tyrosine aminotransferase</fullName>
        <shortName evidence="12">TAT</shortName>
        <ecNumber evidence="5 12">2.6.1.5</ecNumber>
    </recommendedName>
</protein>
<dbReference type="GO" id="GO:0004838">
    <property type="term" value="F:L-tyrosine-2-oxoglutarate transaminase activity"/>
    <property type="evidence" value="ECO:0007669"/>
    <property type="project" value="UniProtKB-UniRule"/>
</dbReference>
<dbReference type="OrthoDB" id="7042322at2759"/>
<comment type="catalytic activity">
    <reaction evidence="11 12">
        <text>L-tyrosine + 2-oxoglutarate = 3-(4-hydroxyphenyl)pyruvate + L-glutamate</text>
        <dbReference type="Rhea" id="RHEA:15093"/>
        <dbReference type="ChEBI" id="CHEBI:16810"/>
        <dbReference type="ChEBI" id="CHEBI:29985"/>
        <dbReference type="ChEBI" id="CHEBI:36242"/>
        <dbReference type="ChEBI" id="CHEBI:58315"/>
        <dbReference type="EC" id="2.6.1.5"/>
    </reaction>
</comment>
<organism evidence="15">
    <name type="scientific">Cyprideis torosa</name>
    <dbReference type="NCBI Taxonomy" id="163714"/>
    <lineage>
        <taxon>Eukaryota</taxon>
        <taxon>Metazoa</taxon>
        <taxon>Ecdysozoa</taxon>
        <taxon>Arthropoda</taxon>
        <taxon>Crustacea</taxon>
        <taxon>Oligostraca</taxon>
        <taxon>Ostracoda</taxon>
        <taxon>Podocopa</taxon>
        <taxon>Podocopida</taxon>
        <taxon>Cytherocopina</taxon>
        <taxon>Cytheroidea</taxon>
        <taxon>Cytherideidae</taxon>
        <taxon>Cyprideis</taxon>
    </lineage>
</organism>
<evidence type="ECO:0000256" key="11">
    <source>
        <dbReference type="ARBA" id="ARBA00047798"/>
    </source>
</evidence>
<dbReference type="EC" id="2.6.1.5" evidence="5 12"/>
<dbReference type="PANTHER" id="PTHR45744">
    <property type="entry name" value="TYROSINE AMINOTRANSFERASE"/>
    <property type="match status" value="1"/>
</dbReference>
<dbReference type="GO" id="GO:0030170">
    <property type="term" value="F:pyridoxal phosphate binding"/>
    <property type="evidence" value="ECO:0007669"/>
    <property type="project" value="InterPro"/>
</dbReference>
<sequence length="455" mass="50858">MKLKCEEPWVVSASTFAKNTCNPIRNVVENLVLNPNPDKPMIALSIGDPTVFGNLAPSPESIDAIVQSIQSGKYHGYAPSTGYVEARAAVAEYVSCPGAQVTANDVVLTSGCSCALDLAITVLACPGDNILVPRPGFPLYKTLAEGLGIETRQYDLIPELNWEPDLEHLQSLIDEKTRTIIVNNPSNPCGSVYTQEQLKKILRIAEEYKLPIIADEIYDDFVFSESTPFYRMASLTSSVPILSCGGLTKRFLCPGWRMGWIIVYDKNGIFDHEIRLGLHRLSQRIIGSNTIVQGALPAILRNTPQSFFDETISIVKRNADLAFKILSEVPGLKPIPPQGAMYMMIAIDLDRFPAFQDDLEFVEAMVSEQSVFCLPGKCFDYPRFCRIVLTVPQAQTQEACERIEQFCRRHYVDSLKYHTIIPSIPENIKPSLTQYLQERNKHYNGHLPETSDHKN</sequence>
<comment type="pathway">
    <text evidence="2 12">Amino-acid degradation; L-phenylalanine degradation; acetoacetate and fumarate from L-phenylalanine: step 2/6.</text>
</comment>
<evidence type="ECO:0000256" key="1">
    <source>
        <dbReference type="ARBA" id="ARBA00001933"/>
    </source>
</evidence>
<evidence type="ECO:0000313" key="15">
    <source>
        <dbReference type="EMBL" id="CAD7222277.1"/>
    </source>
</evidence>
<dbReference type="InterPro" id="IPR005958">
    <property type="entry name" value="TyrNic_aminoTrfase"/>
</dbReference>
<dbReference type="Pfam" id="PF00155">
    <property type="entry name" value="Aminotran_1_2"/>
    <property type="match status" value="1"/>
</dbReference>
<evidence type="ECO:0000256" key="7">
    <source>
        <dbReference type="ARBA" id="ARBA00022576"/>
    </source>
</evidence>
<feature type="modified residue" description="N6-(pyridoxal phosphate)lysine" evidence="13">
    <location>
        <position position="249"/>
    </location>
</feature>
<feature type="domain" description="Aminotransferase class I/classII large" evidence="14">
    <location>
        <begin position="40"/>
        <end position="403"/>
    </location>
</feature>
<comment type="similarity">
    <text evidence="3 12">Belongs to the class-I pyridoxal-phosphate-dependent aminotransferase family.</text>
</comment>
<accession>A0A7R8W3W5</accession>
<dbReference type="CDD" id="cd00609">
    <property type="entry name" value="AAT_like"/>
    <property type="match status" value="1"/>
</dbReference>
<dbReference type="InterPro" id="IPR015424">
    <property type="entry name" value="PyrdxlP-dep_Trfase"/>
</dbReference>
<evidence type="ECO:0000259" key="14">
    <source>
        <dbReference type="Pfam" id="PF00155"/>
    </source>
</evidence>
<keyword evidence="7" id="KW-0032">Aminotransferase</keyword>
<comment type="cofactor">
    <cofactor evidence="1 12 13">
        <name>pyridoxal 5'-phosphate</name>
        <dbReference type="ChEBI" id="CHEBI:597326"/>
    </cofactor>
</comment>
<evidence type="ECO:0000256" key="5">
    <source>
        <dbReference type="ARBA" id="ARBA00012749"/>
    </source>
</evidence>
<evidence type="ECO:0000256" key="12">
    <source>
        <dbReference type="PIRNR" id="PIRNR000517"/>
    </source>
</evidence>